<dbReference type="AlphaFoldDB" id="A0A9N8GT63"/>
<evidence type="ECO:0000313" key="1">
    <source>
        <dbReference type="EMBL" id="CAB5559924.1"/>
    </source>
</evidence>
<evidence type="ECO:0000313" key="3">
    <source>
        <dbReference type="Proteomes" id="UP000834503"/>
    </source>
</evidence>
<evidence type="ECO:0000313" key="2">
    <source>
        <dbReference type="EMBL" id="CAC9211573.1"/>
    </source>
</evidence>
<dbReference type="EMBL" id="CAHPQX010000012">
    <property type="protein sequence ID" value="CAB5559924.1"/>
    <property type="molecule type" value="Genomic_DNA"/>
</dbReference>
<dbReference type="NCBIfam" id="TIGR02192">
    <property type="entry name" value="HtrL_YibB"/>
    <property type="match status" value="1"/>
</dbReference>
<reference evidence="1" key="1">
    <citation type="submission" date="2020-05" db="EMBL/GenBank/DDBJ databases">
        <authorList>
            <person name="Delgado-Blas J."/>
        </authorList>
    </citation>
    <scope>NUCLEOTIDE SEQUENCE</scope>
    <source>
        <strain evidence="1">BB1459</strain>
        <strain evidence="2">BB1480</strain>
    </source>
</reference>
<sequence length="285" mass="33666">MNSSITIVTAFFDIGRGNWTSDKGFSPHLERTSDTYIDYFKNLSELDNDMVIFTSCDLKPKIEKIRNGKRTVVIPLDINKKFQHIKNRISQIQRNDEFRNKLETRQLINPEYWSSDYVLVCNLKTYFVNKAIELNLVNNNMVAWVDFGYCRNAKVIDGLSRWDYRFDVNKVNLFTVKKGLTVKTLHQVFDHMINNRSYIIGGAIVATQNKWKEFYELVCQCQMTTFKNNIVDDDQGIFIMCYHYKPQLIKLNHLGKNRWFNLFKLYGRNDFVSFSRRLKVTLIGK</sequence>
<dbReference type="Proteomes" id="UP000837205">
    <property type="component" value="Unassembled WGS sequence"/>
</dbReference>
<keyword evidence="4" id="KW-1185">Reference proteome</keyword>
<comment type="caution">
    <text evidence="1">The sequence shown here is derived from an EMBL/GenBank/DDBJ whole genome shotgun (WGS) entry which is preliminary data.</text>
</comment>
<gene>
    <name evidence="1" type="ORF">GHA_02886</name>
    <name evidence="2" type="ORF">TML_03009</name>
</gene>
<dbReference type="EMBL" id="CAIIUA010000001">
    <property type="protein sequence ID" value="CAC9211573.1"/>
    <property type="molecule type" value="Genomic_DNA"/>
</dbReference>
<dbReference type="Proteomes" id="UP000834503">
    <property type="component" value="Unassembled WGS sequence"/>
</dbReference>
<protein>
    <submittedName>
        <fullName evidence="1">Protein YibB</fullName>
    </submittedName>
</protein>
<dbReference type="InterPro" id="IPR011735">
    <property type="entry name" value="WlaTC/HtrL_glycosyltransf"/>
</dbReference>
<organism evidence="1 3">
    <name type="scientific">Citrobacter werkmanii</name>
    <dbReference type="NCBI Taxonomy" id="67827"/>
    <lineage>
        <taxon>Bacteria</taxon>
        <taxon>Pseudomonadati</taxon>
        <taxon>Pseudomonadota</taxon>
        <taxon>Gammaproteobacteria</taxon>
        <taxon>Enterobacterales</taxon>
        <taxon>Enterobacteriaceae</taxon>
        <taxon>Citrobacter</taxon>
        <taxon>Citrobacter freundii complex</taxon>
    </lineage>
</organism>
<proteinExistence type="predicted"/>
<dbReference type="RefSeq" id="WP_069324314.1">
    <property type="nucleotide sequence ID" value="NZ_CAHPQT010000009.1"/>
</dbReference>
<dbReference type="NCBIfam" id="NF008462">
    <property type="entry name" value="PRK11346.1"/>
    <property type="match status" value="1"/>
</dbReference>
<dbReference type="Pfam" id="PF09612">
    <property type="entry name" value="HtrL_YibB"/>
    <property type="match status" value="1"/>
</dbReference>
<name>A0A9N8GT63_9ENTR</name>
<evidence type="ECO:0000313" key="4">
    <source>
        <dbReference type="Proteomes" id="UP000837205"/>
    </source>
</evidence>
<accession>A0A9N8GT63</accession>